<keyword evidence="1" id="KW-0472">Membrane</keyword>
<evidence type="ECO:0000313" key="2">
    <source>
        <dbReference type="EMBL" id="CAF1021020.1"/>
    </source>
</evidence>
<evidence type="ECO:0000313" key="3">
    <source>
        <dbReference type="Proteomes" id="UP000663864"/>
    </source>
</evidence>
<accession>A0A814I8H1</accession>
<keyword evidence="1" id="KW-1133">Transmembrane helix</keyword>
<reference evidence="2" key="1">
    <citation type="submission" date="2021-02" db="EMBL/GenBank/DDBJ databases">
        <authorList>
            <person name="Nowell W R."/>
        </authorList>
    </citation>
    <scope>NUCLEOTIDE SEQUENCE</scope>
</reference>
<dbReference type="EMBL" id="CAJNOT010000559">
    <property type="protein sequence ID" value="CAF1021020.1"/>
    <property type="molecule type" value="Genomic_DNA"/>
</dbReference>
<keyword evidence="1" id="KW-0812">Transmembrane</keyword>
<dbReference type="AlphaFoldDB" id="A0A814I8H1"/>
<comment type="caution">
    <text evidence="2">The sequence shown here is derived from an EMBL/GenBank/DDBJ whole genome shotgun (WGS) entry which is preliminary data.</text>
</comment>
<evidence type="ECO:0000256" key="1">
    <source>
        <dbReference type="SAM" id="Phobius"/>
    </source>
</evidence>
<feature type="transmembrane region" description="Helical" evidence="1">
    <location>
        <begin position="21"/>
        <end position="40"/>
    </location>
</feature>
<proteinExistence type="predicted"/>
<sequence length="417" mass="49566">MSLTYSKENSGCNKIISYRCLVIFFCILCMCIALFCILPYKSLVIKDSPIFLRSLTTTETTTTKEPILEERVEPLSKQYAFVACSIHSSNEAYCFYTPIIVLAWRRLGYEVIVTLVGDFIKLNQTKPDDIQLVIKYIHEFGGKILEFQCPENYAMKISQTIRLFIGFLPLNFSNDDDYFIISDSDLIPLRRTQYMLEKGYPDGFIVNRDCCGFFFRRNRSYHMIPMGHLYMKSYLWRDMILQSVIHKELITISQNFYQYPNGSYDYEITKRYTKKKKFDSLLLTKDKIVTFDIISLYLRQEFRDIYDQPTVKGGTGWDMDQLLITMFLFDYINTTTDGQKLKIHERGLLGRLDRSQPFIEWSTKSNFSEFGDAHITHNIFERKFWYTYRHLFKYLFNETCVKLLDEYYKIYLLLRLI</sequence>
<gene>
    <name evidence="2" type="ORF">ZHD862_LOCUS13539</name>
</gene>
<organism evidence="2 3">
    <name type="scientific">Rotaria sordida</name>
    <dbReference type="NCBI Taxonomy" id="392033"/>
    <lineage>
        <taxon>Eukaryota</taxon>
        <taxon>Metazoa</taxon>
        <taxon>Spiralia</taxon>
        <taxon>Gnathifera</taxon>
        <taxon>Rotifera</taxon>
        <taxon>Eurotatoria</taxon>
        <taxon>Bdelloidea</taxon>
        <taxon>Philodinida</taxon>
        <taxon>Philodinidae</taxon>
        <taxon>Rotaria</taxon>
    </lineage>
</organism>
<protein>
    <submittedName>
        <fullName evidence="2">Uncharacterized protein</fullName>
    </submittedName>
</protein>
<name>A0A814I8H1_9BILA</name>
<dbReference type="Proteomes" id="UP000663864">
    <property type="component" value="Unassembled WGS sequence"/>
</dbReference>